<reference evidence="1" key="1">
    <citation type="submission" date="2014-11" db="EMBL/GenBank/DDBJ databases">
        <authorList>
            <person name="Amaro Gonzalez C."/>
        </authorList>
    </citation>
    <scope>NUCLEOTIDE SEQUENCE</scope>
</reference>
<organism evidence="1">
    <name type="scientific">Anguilla anguilla</name>
    <name type="common">European freshwater eel</name>
    <name type="synonym">Muraena anguilla</name>
    <dbReference type="NCBI Taxonomy" id="7936"/>
    <lineage>
        <taxon>Eukaryota</taxon>
        <taxon>Metazoa</taxon>
        <taxon>Chordata</taxon>
        <taxon>Craniata</taxon>
        <taxon>Vertebrata</taxon>
        <taxon>Euteleostomi</taxon>
        <taxon>Actinopterygii</taxon>
        <taxon>Neopterygii</taxon>
        <taxon>Teleostei</taxon>
        <taxon>Anguilliformes</taxon>
        <taxon>Anguillidae</taxon>
        <taxon>Anguilla</taxon>
    </lineage>
</organism>
<sequence length="31" mass="3484">MGRKISVSAKLKNLFRETASILWYTVVDSIG</sequence>
<proteinExistence type="predicted"/>
<protein>
    <submittedName>
        <fullName evidence="1">Uncharacterized protein</fullName>
    </submittedName>
</protein>
<dbReference type="EMBL" id="GBXM01066954">
    <property type="protein sequence ID" value="JAH41623.1"/>
    <property type="molecule type" value="Transcribed_RNA"/>
</dbReference>
<dbReference type="AlphaFoldDB" id="A0A0E9SM65"/>
<accession>A0A0E9SM65</accession>
<evidence type="ECO:0000313" key="1">
    <source>
        <dbReference type="EMBL" id="JAH41623.1"/>
    </source>
</evidence>
<reference evidence="1" key="2">
    <citation type="journal article" date="2015" name="Fish Shellfish Immunol.">
        <title>Early steps in the European eel (Anguilla anguilla)-Vibrio vulnificus interaction in the gills: Role of the RtxA13 toxin.</title>
        <authorList>
            <person name="Callol A."/>
            <person name="Pajuelo D."/>
            <person name="Ebbesson L."/>
            <person name="Teles M."/>
            <person name="MacKenzie S."/>
            <person name="Amaro C."/>
        </authorList>
    </citation>
    <scope>NUCLEOTIDE SEQUENCE</scope>
</reference>
<name>A0A0E9SM65_ANGAN</name>